<sequence length="15" mass="1781">MTYAYFLGRERDSTA</sequence>
<organism evidence="1">
    <name type="scientific">Rhizophora mucronata</name>
    <name type="common">Asiatic mangrove</name>
    <dbReference type="NCBI Taxonomy" id="61149"/>
    <lineage>
        <taxon>Eukaryota</taxon>
        <taxon>Viridiplantae</taxon>
        <taxon>Streptophyta</taxon>
        <taxon>Embryophyta</taxon>
        <taxon>Tracheophyta</taxon>
        <taxon>Spermatophyta</taxon>
        <taxon>Magnoliopsida</taxon>
        <taxon>eudicotyledons</taxon>
        <taxon>Gunneridae</taxon>
        <taxon>Pentapetalae</taxon>
        <taxon>rosids</taxon>
        <taxon>fabids</taxon>
        <taxon>Malpighiales</taxon>
        <taxon>Rhizophoraceae</taxon>
        <taxon>Rhizophora</taxon>
    </lineage>
</organism>
<evidence type="ECO:0000313" key="1">
    <source>
        <dbReference type="EMBL" id="MBX31354.1"/>
    </source>
</evidence>
<accession>A0A2P2MM89</accession>
<protein>
    <submittedName>
        <fullName evidence="1">Uncharacterized protein</fullName>
    </submittedName>
</protein>
<proteinExistence type="predicted"/>
<reference evidence="1" key="1">
    <citation type="submission" date="2018-02" db="EMBL/GenBank/DDBJ databases">
        <title>Rhizophora mucronata_Transcriptome.</title>
        <authorList>
            <person name="Meera S.P."/>
            <person name="Sreeshan A."/>
            <person name="Augustine A."/>
        </authorList>
    </citation>
    <scope>NUCLEOTIDE SEQUENCE</scope>
    <source>
        <tissue evidence="1">Leaf</tissue>
    </source>
</reference>
<dbReference type="EMBL" id="GGEC01050870">
    <property type="protein sequence ID" value="MBX31354.1"/>
    <property type="molecule type" value="Transcribed_RNA"/>
</dbReference>
<name>A0A2P2MM89_RHIMU</name>